<dbReference type="CDD" id="cd00130">
    <property type="entry name" value="PAS"/>
    <property type="match status" value="2"/>
</dbReference>
<dbReference type="InterPro" id="IPR003594">
    <property type="entry name" value="HATPase_dom"/>
</dbReference>
<dbReference type="PANTHER" id="PTHR43156:SF2">
    <property type="entry name" value="STAGE II SPORULATION PROTEIN E"/>
    <property type="match status" value="1"/>
</dbReference>
<dbReference type="InterPro" id="IPR013656">
    <property type="entry name" value="PAS_4"/>
</dbReference>
<dbReference type="InterPro" id="IPR001932">
    <property type="entry name" value="PPM-type_phosphatase-like_dom"/>
</dbReference>
<dbReference type="PANTHER" id="PTHR43156">
    <property type="entry name" value="STAGE II SPORULATION PROTEIN E-RELATED"/>
    <property type="match status" value="1"/>
</dbReference>
<dbReference type="Pfam" id="PF00989">
    <property type="entry name" value="PAS"/>
    <property type="match status" value="1"/>
</dbReference>
<organism evidence="3 4">
    <name type="scientific">Streptomyces lannensis</name>
    <dbReference type="NCBI Taxonomy" id="766498"/>
    <lineage>
        <taxon>Bacteria</taxon>
        <taxon>Bacillati</taxon>
        <taxon>Actinomycetota</taxon>
        <taxon>Actinomycetes</taxon>
        <taxon>Kitasatosporales</taxon>
        <taxon>Streptomycetaceae</taxon>
        <taxon>Streptomyces</taxon>
    </lineage>
</organism>
<dbReference type="SUPFAM" id="SSF55874">
    <property type="entry name" value="ATPase domain of HSP90 chaperone/DNA topoisomerase II/histidine kinase"/>
    <property type="match status" value="1"/>
</dbReference>
<dbReference type="InterPro" id="IPR052016">
    <property type="entry name" value="Bact_Sigma-Reg"/>
</dbReference>
<dbReference type="EMBL" id="BAAAZA010000007">
    <property type="protein sequence ID" value="GAA3863669.1"/>
    <property type="molecule type" value="Genomic_DNA"/>
</dbReference>
<dbReference type="Pfam" id="PF07228">
    <property type="entry name" value="SpoIIE"/>
    <property type="match status" value="1"/>
</dbReference>
<proteinExistence type="predicted"/>
<feature type="domain" description="PAS" evidence="2">
    <location>
        <begin position="7"/>
        <end position="72"/>
    </location>
</feature>
<evidence type="ECO:0000313" key="3">
    <source>
        <dbReference type="EMBL" id="GAA3863669.1"/>
    </source>
</evidence>
<dbReference type="SUPFAM" id="SSF55781">
    <property type="entry name" value="GAF domain-like"/>
    <property type="match status" value="1"/>
</dbReference>
<evidence type="ECO:0000256" key="1">
    <source>
        <dbReference type="ARBA" id="ARBA00022801"/>
    </source>
</evidence>
<evidence type="ECO:0000259" key="2">
    <source>
        <dbReference type="PROSITE" id="PS50112"/>
    </source>
</evidence>
<dbReference type="InterPro" id="IPR035965">
    <property type="entry name" value="PAS-like_dom_sf"/>
</dbReference>
<dbReference type="Gene3D" id="3.30.450.40">
    <property type="match status" value="1"/>
</dbReference>
<dbReference type="InterPro" id="IPR036890">
    <property type="entry name" value="HATPase_C_sf"/>
</dbReference>
<comment type="caution">
    <text evidence="3">The sequence shown here is derived from an EMBL/GenBank/DDBJ whole genome shotgun (WGS) entry which is preliminary data.</text>
</comment>
<keyword evidence="4" id="KW-1185">Reference proteome</keyword>
<dbReference type="InterPro" id="IPR013767">
    <property type="entry name" value="PAS_fold"/>
</dbReference>
<dbReference type="Proteomes" id="UP001501563">
    <property type="component" value="Unassembled WGS sequence"/>
</dbReference>
<accession>A0ABP7K584</accession>
<protein>
    <submittedName>
        <fullName evidence="3">SpoIIE family protein phosphatase</fullName>
    </submittedName>
</protein>
<dbReference type="Gene3D" id="3.30.565.10">
    <property type="entry name" value="Histidine kinase-like ATPase, C-terminal domain"/>
    <property type="match status" value="1"/>
</dbReference>
<dbReference type="NCBIfam" id="TIGR00229">
    <property type="entry name" value="sensory_box"/>
    <property type="match status" value="2"/>
</dbReference>
<dbReference type="Pfam" id="PF13581">
    <property type="entry name" value="HATPase_c_2"/>
    <property type="match status" value="1"/>
</dbReference>
<dbReference type="PROSITE" id="PS50112">
    <property type="entry name" value="PAS"/>
    <property type="match status" value="1"/>
</dbReference>
<dbReference type="SMART" id="SM00091">
    <property type="entry name" value="PAS"/>
    <property type="match status" value="2"/>
</dbReference>
<dbReference type="Gene3D" id="3.60.40.10">
    <property type="entry name" value="PPM-type phosphatase domain"/>
    <property type="match status" value="1"/>
</dbReference>
<dbReference type="InterPro" id="IPR029016">
    <property type="entry name" value="GAF-like_dom_sf"/>
</dbReference>
<gene>
    <name evidence="3" type="ORF">GCM10022207_29590</name>
</gene>
<sequence length="764" mass="81955">MLGGGVLMRVDESGRVIEWSPQAQAMFGWSPEEAVGRSVAFLVHETAADAVRRRVGFDGMGSLLVRPVLTGSSVDWEVRGAGHAVSDQDLAILQALFAQSPVGLHVLDDQLRIVRMNTATRALRGAPVGRLVGQVFTEAYRLADPQEEETVARQVLESGEPSLNRLVRGMRVYGDERRSIYSVSYIRLENADGDVLGLVASAVDVTDRERALQRLSVLDEVRKKVGERLDVIAACEDLVDAVVPAFSGIAVVEVIEDVVRGEAPPLVPVDRDVPLRRAAFRGRVTAYPVGDVRHLPYGTPFSRVLSDLRPRLLPIDEDTLWLAADPPRADAIKRSGVHSLIVAPLALRGEALGVVSFYRHDLEDPFEEEDLALAADVCAHAALCIDNARRFARERTIAATVQRRLLPQAPTGSTTVDFCHLHLPGPEGGGAWFDVITLAGARTALIVGDVAGQGMAAATTMGQLRTVIYSLAALDLEPDELLARLNDTAVRLAAERAALPTGDPLHREPLIAGCLIAVCDPVDLTITVVRAGLPEPVVVLPDGSSSTLCVPAGPLLASTGNAPFPATTADLPAGSLVAISTAGLAEKVLAPSAALRSVLDDGADRPLGELCDTIAYALKEGGWPSEKLLLLARTRTLPEERILTCRLPDGPEAAPFARRTVRRRLATWNVEEETAFTTELIVSELVGNAVRYGSPPLTLRLIHDAMLTCEVSDTAPSGPHMRHARTVDETGRGLFIVATLATHWGTRFQTEGKTVWAQQSTGTT</sequence>
<dbReference type="Gene3D" id="3.30.450.20">
    <property type="entry name" value="PAS domain"/>
    <property type="match status" value="2"/>
</dbReference>
<dbReference type="SUPFAM" id="SSF55785">
    <property type="entry name" value="PYP-like sensor domain (PAS domain)"/>
    <property type="match status" value="2"/>
</dbReference>
<dbReference type="CDD" id="cd16936">
    <property type="entry name" value="HATPase_RsbW-like"/>
    <property type="match status" value="1"/>
</dbReference>
<dbReference type="InterPro" id="IPR003018">
    <property type="entry name" value="GAF"/>
</dbReference>
<keyword evidence="1" id="KW-0378">Hydrolase</keyword>
<reference evidence="4" key="1">
    <citation type="journal article" date="2019" name="Int. J. Syst. Evol. Microbiol.">
        <title>The Global Catalogue of Microorganisms (GCM) 10K type strain sequencing project: providing services to taxonomists for standard genome sequencing and annotation.</title>
        <authorList>
            <consortium name="The Broad Institute Genomics Platform"/>
            <consortium name="The Broad Institute Genome Sequencing Center for Infectious Disease"/>
            <person name="Wu L."/>
            <person name="Ma J."/>
        </authorList>
    </citation>
    <scope>NUCLEOTIDE SEQUENCE [LARGE SCALE GENOMIC DNA]</scope>
    <source>
        <strain evidence="4">JCM 16578</strain>
    </source>
</reference>
<dbReference type="InterPro" id="IPR000014">
    <property type="entry name" value="PAS"/>
</dbReference>
<dbReference type="SMART" id="SM00065">
    <property type="entry name" value="GAF"/>
    <property type="match status" value="1"/>
</dbReference>
<dbReference type="Pfam" id="PF01590">
    <property type="entry name" value="GAF"/>
    <property type="match status" value="1"/>
</dbReference>
<dbReference type="Pfam" id="PF08448">
    <property type="entry name" value="PAS_4"/>
    <property type="match status" value="1"/>
</dbReference>
<dbReference type="SMART" id="SM00331">
    <property type="entry name" value="PP2C_SIG"/>
    <property type="match status" value="1"/>
</dbReference>
<name>A0ABP7K584_9ACTN</name>
<evidence type="ECO:0000313" key="4">
    <source>
        <dbReference type="Proteomes" id="UP001501563"/>
    </source>
</evidence>
<dbReference type="InterPro" id="IPR036457">
    <property type="entry name" value="PPM-type-like_dom_sf"/>
</dbReference>